<organism evidence="2 3">
    <name type="scientific">Dyadobacter subterraneus</name>
    <dbReference type="NCBI Taxonomy" id="2773304"/>
    <lineage>
        <taxon>Bacteria</taxon>
        <taxon>Pseudomonadati</taxon>
        <taxon>Bacteroidota</taxon>
        <taxon>Cytophagia</taxon>
        <taxon>Cytophagales</taxon>
        <taxon>Spirosomataceae</taxon>
        <taxon>Dyadobacter</taxon>
    </lineage>
</organism>
<accession>A0ABR9WAM9</accession>
<dbReference type="InterPro" id="IPR037401">
    <property type="entry name" value="SnoaL-like"/>
</dbReference>
<keyword evidence="3" id="KW-1185">Reference proteome</keyword>
<comment type="caution">
    <text evidence="2">The sequence shown here is derived from an EMBL/GenBank/DDBJ whole genome shotgun (WGS) entry which is preliminary data.</text>
</comment>
<evidence type="ECO:0000313" key="3">
    <source>
        <dbReference type="Proteomes" id="UP000634134"/>
    </source>
</evidence>
<dbReference type="RefSeq" id="WP_194120735.1">
    <property type="nucleotide sequence ID" value="NZ_JACYGY010000001.1"/>
</dbReference>
<proteinExistence type="predicted"/>
<gene>
    <name evidence="2" type="ORF">IEE83_11645</name>
</gene>
<evidence type="ECO:0000259" key="1">
    <source>
        <dbReference type="Pfam" id="PF12680"/>
    </source>
</evidence>
<protein>
    <submittedName>
        <fullName evidence="2">Nuclear transport factor 2 family protein</fullName>
    </submittedName>
</protein>
<dbReference type="Gene3D" id="3.10.450.50">
    <property type="match status" value="1"/>
</dbReference>
<sequence length="155" mass="17728">MTSDGQLITAFYTSFKNKDYKGMQSCYAENAVFNDEVFKNLNSAEVKAMWEMLCKSGKELSLTFGNVTENETGASAEWTASYLFSRTGKRVVNNIHAKFVIENNKIVSHTDTFDFYVWAKQAFGFSGLLLGWTPYFRNKVQTSARENLDNFMKKK</sequence>
<dbReference type="SUPFAM" id="SSF54427">
    <property type="entry name" value="NTF2-like"/>
    <property type="match status" value="1"/>
</dbReference>
<dbReference type="EMBL" id="JACYGY010000001">
    <property type="protein sequence ID" value="MBE9462536.1"/>
    <property type="molecule type" value="Genomic_DNA"/>
</dbReference>
<dbReference type="Pfam" id="PF12680">
    <property type="entry name" value="SnoaL_2"/>
    <property type="match status" value="1"/>
</dbReference>
<feature type="domain" description="SnoaL-like" evidence="1">
    <location>
        <begin position="9"/>
        <end position="109"/>
    </location>
</feature>
<dbReference type="Proteomes" id="UP000634134">
    <property type="component" value="Unassembled WGS sequence"/>
</dbReference>
<evidence type="ECO:0000313" key="2">
    <source>
        <dbReference type="EMBL" id="MBE9462536.1"/>
    </source>
</evidence>
<reference evidence="3" key="1">
    <citation type="submission" date="2023-07" db="EMBL/GenBank/DDBJ databases">
        <title>Dyadobacter sp. nov 'subterranea' isolated from contaminted grondwater.</title>
        <authorList>
            <person name="Szabo I."/>
            <person name="Al-Omari J."/>
            <person name="Szerdahelyi S.G."/>
            <person name="Rado J."/>
        </authorList>
    </citation>
    <scope>NUCLEOTIDE SEQUENCE [LARGE SCALE GENOMIC DNA]</scope>
    <source>
        <strain evidence="3">UP-52</strain>
    </source>
</reference>
<dbReference type="InterPro" id="IPR032710">
    <property type="entry name" value="NTF2-like_dom_sf"/>
</dbReference>
<name>A0ABR9WAM9_9BACT</name>